<evidence type="ECO:0000256" key="5">
    <source>
        <dbReference type="ARBA" id="ARBA00023591"/>
    </source>
</evidence>
<name>A0A8J5ZLF1_9ROSI</name>
<comment type="subcellular location">
    <subcellularLocation>
        <location evidence="1">Secreted</location>
        <location evidence="1">Extracellular space</location>
        <location evidence="1">Apoplast</location>
    </subcellularLocation>
</comment>
<dbReference type="PANTHER" id="PTHR31279:SF4">
    <property type="entry name" value="PROTEIN EXORDIUM-LIKE 5"/>
    <property type="match status" value="1"/>
</dbReference>
<evidence type="ECO:0008006" key="8">
    <source>
        <dbReference type="Google" id="ProtNLM"/>
    </source>
</evidence>
<evidence type="ECO:0000313" key="6">
    <source>
        <dbReference type="EMBL" id="KAG8498160.1"/>
    </source>
</evidence>
<dbReference type="PANTHER" id="PTHR31279">
    <property type="entry name" value="PROTEIN EXORDIUM-LIKE 5"/>
    <property type="match status" value="1"/>
</dbReference>
<protein>
    <recommendedName>
        <fullName evidence="8">Protein EXORDIUM-like 5</fullName>
    </recommendedName>
</protein>
<dbReference type="OrthoDB" id="2016249at2759"/>
<dbReference type="GO" id="GO:0048046">
    <property type="term" value="C:apoplast"/>
    <property type="evidence" value="ECO:0007669"/>
    <property type="project" value="UniProtKB-SubCell"/>
</dbReference>
<dbReference type="Proteomes" id="UP000701853">
    <property type="component" value="Chromosome 3"/>
</dbReference>
<dbReference type="EMBL" id="JAHUZN010000003">
    <property type="protein sequence ID" value="KAG8498160.1"/>
    <property type="molecule type" value="Genomic_DNA"/>
</dbReference>
<comment type="similarity">
    <text evidence="5">Belongs to the EXORDIUM family.</text>
</comment>
<proteinExistence type="inferred from homology"/>
<accession>A0A8J5ZLF1</accession>
<evidence type="ECO:0000256" key="3">
    <source>
        <dbReference type="ARBA" id="ARBA00022525"/>
    </source>
</evidence>
<keyword evidence="7" id="KW-1185">Reference proteome</keyword>
<comment type="caution">
    <text evidence="6">The sequence shown here is derived from an EMBL/GenBank/DDBJ whole genome shotgun (WGS) entry which is preliminary data.</text>
</comment>
<gene>
    <name evidence="6" type="ORF">CXB51_007121</name>
</gene>
<evidence type="ECO:0000313" key="7">
    <source>
        <dbReference type="Proteomes" id="UP000701853"/>
    </source>
</evidence>
<sequence>MCLCPHFCICSCLQPISLLFIPPFNSTTTVTDQEMSLHHFIFSFLTLAFCATSSVAAAAASKEQALNTQDAEFFNPKLPPRTLSSSKRFEGSSNLVDLRYHMGPVLSSSPINIYLIWYGRWSLSQKLLIKDFITSISPSATPSPSPSVCEWWKTVSLYTDQTGANVSRTLVVAKEHSDTRYSQGYHLTRLSVQQVIATAVKAAPFPVDHRNGIYLILTSHDVTVQDFCRAVCGFHYFTFPSMVGYTMPYAWIGNSGKQCPEVCAYPFAVPGYMGGGGPGALLPPNGDVGLDGMISVIAHELAELTTNPLVNAWYAGEDPTAPTEIGDLCEGLYGTGGGGGYIGQVIRDRKGRAYNMNGNKGRKYLVQWIWSPALKACAGPNALD</sequence>
<keyword evidence="4" id="KW-0732">Signal</keyword>
<evidence type="ECO:0000256" key="2">
    <source>
        <dbReference type="ARBA" id="ARBA00022523"/>
    </source>
</evidence>
<keyword evidence="3" id="KW-0964">Secreted</keyword>
<organism evidence="6 7">
    <name type="scientific">Gossypium anomalum</name>
    <dbReference type="NCBI Taxonomy" id="47600"/>
    <lineage>
        <taxon>Eukaryota</taxon>
        <taxon>Viridiplantae</taxon>
        <taxon>Streptophyta</taxon>
        <taxon>Embryophyta</taxon>
        <taxon>Tracheophyta</taxon>
        <taxon>Spermatophyta</taxon>
        <taxon>Magnoliopsida</taxon>
        <taxon>eudicotyledons</taxon>
        <taxon>Gunneridae</taxon>
        <taxon>Pentapetalae</taxon>
        <taxon>rosids</taxon>
        <taxon>malvids</taxon>
        <taxon>Malvales</taxon>
        <taxon>Malvaceae</taxon>
        <taxon>Malvoideae</taxon>
        <taxon>Gossypium</taxon>
    </lineage>
</organism>
<dbReference type="InterPro" id="IPR006766">
    <property type="entry name" value="EXORDIUM-like"/>
</dbReference>
<reference evidence="6 7" key="1">
    <citation type="journal article" date="2021" name="bioRxiv">
        <title>The Gossypium anomalum genome as a resource for cotton improvement and evolutionary analysis of hybrid incompatibility.</title>
        <authorList>
            <person name="Grover C.E."/>
            <person name="Yuan D."/>
            <person name="Arick M.A."/>
            <person name="Miller E.R."/>
            <person name="Hu G."/>
            <person name="Peterson D.G."/>
            <person name="Wendel J.F."/>
            <person name="Udall J.A."/>
        </authorList>
    </citation>
    <scope>NUCLEOTIDE SEQUENCE [LARGE SCALE GENOMIC DNA]</scope>
    <source>
        <strain evidence="6">JFW-Udall</strain>
        <tissue evidence="6">Leaf</tissue>
    </source>
</reference>
<evidence type="ECO:0000256" key="1">
    <source>
        <dbReference type="ARBA" id="ARBA00004271"/>
    </source>
</evidence>
<keyword evidence="2" id="KW-0052">Apoplast</keyword>
<dbReference type="Pfam" id="PF04674">
    <property type="entry name" value="Phi_1"/>
    <property type="match status" value="1"/>
</dbReference>
<dbReference type="AlphaFoldDB" id="A0A8J5ZLF1"/>
<evidence type="ECO:0000256" key="4">
    <source>
        <dbReference type="ARBA" id="ARBA00022729"/>
    </source>
</evidence>